<dbReference type="Gene3D" id="3.40.50.720">
    <property type="entry name" value="NAD(P)-binding Rossmann-like Domain"/>
    <property type="match status" value="1"/>
</dbReference>
<feature type="domain" description="Class II aldolase/adducin N-terminal" evidence="3">
    <location>
        <begin position="28"/>
        <end position="227"/>
    </location>
</feature>
<dbReference type="PRINTS" id="PR00081">
    <property type="entry name" value="GDHRDH"/>
</dbReference>
<dbReference type="NCBIfam" id="NF006192">
    <property type="entry name" value="PRK08324.1-6"/>
    <property type="match status" value="1"/>
</dbReference>
<dbReference type="InterPro" id="IPR036291">
    <property type="entry name" value="NAD(P)-bd_dom_sf"/>
</dbReference>
<dbReference type="GO" id="GO:0016491">
    <property type="term" value="F:oxidoreductase activity"/>
    <property type="evidence" value="ECO:0007669"/>
    <property type="project" value="UniProtKB-KW"/>
</dbReference>
<gene>
    <name evidence="4" type="ORF">DXH78_00090</name>
</gene>
<reference evidence="5" key="1">
    <citation type="submission" date="2018-08" db="EMBL/GenBank/DDBJ databases">
        <authorList>
            <person name="Kim S.-J."/>
            <person name="Jung G.-Y."/>
        </authorList>
    </citation>
    <scope>NUCLEOTIDE SEQUENCE [LARGE SCALE GENOMIC DNA]</scope>
    <source>
        <strain evidence="5">GY_H</strain>
    </source>
</reference>
<dbReference type="AlphaFoldDB" id="A0A371B6D9"/>
<dbReference type="Proteomes" id="UP000263993">
    <property type="component" value="Unassembled WGS sequence"/>
</dbReference>
<proteinExistence type="inferred from homology"/>
<accession>A0A371B6D9</accession>
<dbReference type="InterPro" id="IPR036409">
    <property type="entry name" value="Aldolase_II/adducin_N_sf"/>
</dbReference>
<dbReference type="OrthoDB" id="9774430at2"/>
<organism evidence="4 5">
    <name type="scientific">Undibacter mobilis</name>
    <dbReference type="NCBI Taxonomy" id="2292256"/>
    <lineage>
        <taxon>Bacteria</taxon>
        <taxon>Pseudomonadati</taxon>
        <taxon>Pseudomonadota</taxon>
        <taxon>Alphaproteobacteria</taxon>
        <taxon>Hyphomicrobiales</taxon>
        <taxon>Nitrobacteraceae</taxon>
        <taxon>Undibacter</taxon>
    </lineage>
</organism>
<dbReference type="SUPFAM" id="SSF53639">
    <property type="entry name" value="AraD/HMP-PK domain-like"/>
    <property type="match status" value="2"/>
</dbReference>
<dbReference type="PANTHER" id="PTHR43669">
    <property type="entry name" value="5-KETO-D-GLUCONATE 5-REDUCTASE"/>
    <property type="match status" value="1"/>
</dbReference>
<comment type="similarity">
    <text evidence="1">Belongs to the short-chain dehydrogenases/reductases (SDR) family.</text>
</comment>
<dbReference type="Pfam" id="PF00596">
    <property type="entry name" value="Aldolase_II"/>
    <property type="match status" value="1"/>
</dbReference>
<dbReference type="RefSeq" id="WP_115515152.1">
    <property type="nucleotide sequence ID" value="NZ_QRGO01000001.1"/>
</dbReference>
<dbReference type="InterPro" id="IPR001303">
    <property type="entry name" value="Aldolase_II/adducin_N"/>
</dbReference>
<dbReference type="Gene3D" id="3.40.225.10">
    <property type="entry name" value="Class II aldolase/adducin N-terminal domain"/>
    <property type="match status" value="1"/>
</dbReference>
<dbReference type="Pfam" id="PF13561">
    <property type="entry name" value="adh_short_C2"/>
    <property type="match status" value="1"/>
</dbReference>
<keyword evidence="2" id="KW-0560">Oxidoreductase</keyword>
<dbReference type="SMART" id="SM01007">
    <property type="entry name" value="Aldolase_II"/>
    <property type="match status" value="1"/>
</dbReference>
<dbReference type="EMBL" id="QRGO01000001">
    <property type="protein sequence ID" value="RDV03124.1"/>
    <property type="molecule type" value="Genomic_DNA"/>
</dbReference>
<dbReference type="PANTHER" id="PTHR43669:SF3">
    <property type="entry name" value="ALCOHOL DEHYDROGENASE, PUTATIVE (AFU_ORTHOLOGUE AFUA_3G03445)-RELATED"/>
    <property type="match status" value="1"/>
</dbReference>
<comment type="caution">
    <text evidence="4">The sequence shown here is derived from an EMBL/GenBank/DDBJ whole genome shotgun (WGS) entry which is preliminary data.</text>
</comment>
<sequence length="684" mass="72367">MENLWSDEAARAAVTKYAAQGVNEDLALRTYTTRLLGGEPRLVQHGGGNTSVKTKVTDSLGRKVDVLCVKGSGWDMGIIEPPGLPAVKLTPLLELAALDALSDEDMVNLQRTNLIDAGSPTPSVETLLHAFIPHKFVDHTHANATLSLCDRPDGMALCRKVFGPKVPVIDFVPPGFALAKKAKETFNAHPDCIGLMLHKHGIFSFGATAREAYERMIGLVSLAEQELAKGADRKLVQVKLPASLASVGDVAPILRGLLASPIDKDEGRFARVILEHRATPAVLDYVNGAELARYSQLGPVTPDHVIRTKPKPLILPAPETGKLEDFATAARDAVNKFRAGYRAYFEQHNAKANPKKKPLDDTPRVALVPGLGLFGIGPTAKDAAVTADIAETCAAVVLDAERTGRFETIDEAAQFDMEYWSLEQAKLGKTQPKALQGQVAIVTGGAGTIGKATAAALKREGAEVVLLDLNEEQVKATAKSLGALGLACDVTDRASVDAAFKAVATTFGGVDILVANAGAAWQGRIGEVDDAVLRKSFELNFFGAQNVAQAAVKLMLTQATGGTLLFNVSKQAVNPGPNFGPYGLPKAAAMALMRQYAIDYGADGITANAVNADRIRSGLLTDDMVKARSTARGVSERDYMSGNLLGREVRAEDVAEAFVSLALARKTTGAVLTVDGGNVAAALR</sequence>
<evidence type="ECO:0000313" key="4">
    <source>
        <dbReference type="EMBL" id="RDV03124.1"/>
    </source>
</evidence>
<evidence type="ECO:0000256" key="2">
    <source>
        <dbReference type="ARBA" id="ARBA00023002"/>
    </source>
</evidence>
<evidence type="ECO:0000256" key="1">
    <source>
        <dbReference type="ARBA" id="ARBA00006484"/>
    </source>
</evidence>
<evidence type="ECO:0000259" key="3">
    <source>
        <dbReference type="SMART" id="SM01007"/>
    </source>
</evidence>
<dbReference type="SUPFAM" id="SSF51735">
    <property type="entry name" value="NAD(P)-binding Rossmann-fold domains"/>
    <property type="match status" value="1"/>
</dbReference>
<keyword evidence="5" id="KW-1185">Reference proteome</keyword>
<evidence type="ECO:0000313" key="5">
    <source>
        <dbReference type="Proteomes" id="UP000263993"/>
    </source>
</evidence>
<protein>
    <submittedName>
        <fullName evidence="4">Bifunctional aldolase/short-chain dehydrogenase</fullName>
    </submittedName>
</protein>
<name>A0A371B6D9_9BRAD</name>
<dbReference type="InterPro" id="IPR002347">
    <property type="entry name" value="SDR_fam"/>
</dbReference>